<keyword evidence="4" id="KW-1185">Reference proteome</keyword>
<evidence type="ECO:0000259" key="2">
    <source>
        <dbReference type="PROSITE" id="PS50157"/>
    </source>
</evidence>
<reference evidence="3" key="1">
    <citation type="submission" date="2023-06" db="EMBL/GenBank/DDBJ databases">
        <title>Genome-scale phylogeny and comparative genomics of the fungal order Sordariales.</title>
        <authorList>
            <consortium name="Lawrence Berkeley National Laboratory"/>
            <person name="Hensen N."/>
            <person name="Bonometti L."/>
            <person name="Westerberg I."/>
            <person name="Brannstrom I.O."/>
            <person name="Guillou S."/>
            <person name="Cros-Aarteil S."/>
            <person name="Calhoun S."/>
            <person name="Haridas S."/>
            <person name="Kuo A."/>
            <person name="Mondo S."/>
            <person name="Pangilinan J."/>
            <person name="Riley R."/>
            <person name="Labutti K."/>
            <person name="Andreopoulos B."/>
            <person name="Lipzen A."/>
            <person name="Chen C."/>
            <person name="Yanf M."/>
            <person name="Daum C."/>
            <person name="Ng V."/>
            <person name="Clum A."/>
            <person name="Steindorff A."/>
            <person name="Ohm R."/>
            <person name="Martin F."/>
            <person name="Silar P."/>
            <person name="Natvig D."/>
            <person name="Lalanne C."/>
            <person name="Gautier V."/>
            <person name="Ament-Velasquez S.L."/>
            <person name="Kruys A."/>
            <person name="Hutchinson M.I."/>
            <person name="Powell A.J."/>
            <person name="Barry K."/>
            <person name="Miller A.N."/>
            <person name="Grigoriev I.V."/>
            <person name="Debuchy R."/>
            <person name="Gladieux P."/>
            <person name="Thoren M.H."/>
            <person name="Johannesson H."/>
        </authorList>
    </citation>
    <scope>NUCLEOTIDE SEQUENCE</scope>
    <source>
        <strain evidence="3">8032-3</strain>
    </source>
</reference>
<dbReference type="SMART" id="SM00355">
    <property type="entry name" value="ZnF_C2H2"/>
    <property type="match status" value="3"/>
</dbReference>
<accession>A0AAJ0BRY3</accession>
<proteinExistence type="predicted"/>
<dbReference type="PROSITE" id="PS00028">
    <property type="entry name" value="ZINC_FINGER_C2H2_1"/>
    <property type="match status" value="2"/>
</dbReference>
<dbReference type="PROSITE" id="PS50157">
    <property type="entry name" value="ZINC_FINGER_C2H2_2"/>
    <property type="match status" value="2"/>
</dbReference>
<dbReference type="AlphaFoldDB" id="A0AAJ0BRY3"/>
<keyword evidence="1" id="KW-0863">Zinc-finger</keyword>
<evidence type="ECO:0000256" key="1">
    <source>
        <dbReference type="PROSITE-ProRule" id="PRU00042"/>
    </source>
</evidence>
<feature type="domain" description="C2H2-type" evidence="2">
    <location>
        <begin position="54"/>
        <end position="76"/>
    </location>
</feature>
<evidence type="ECO:0000313" key="3">
    <source>
        <dbReference type="EMBL" id="KAK1763374.1"/>
    </source>
</evidence>
<dbReference type="RefSeq" id="XP_060279587.1">
    <property type="nucleotide sequence ID" value="XM_060422963.1"/>
</dbReference>
<dbReference type="GeneID" id="85306150"/>
<dbReference type="Proteomes" id="UP001244011">
    <property type="component" value="Unassembled WGS sequence"/>
</dbReference>
<evidence type="ECO:0000313" key="4">
    <source>
        <dbReference type="Proteomes" id="UP001244011"/>
    </source>
</evidence>
<dbReference type="InterPro" id="IPR013087">
    <property type="entry name" value="Znf_C2H2_type"/>
</dbReference>
<organism evidence="3 4">
    <name type="scientific">Phialemonium atrogriseum</name>
    <dbReference type="NCBI Taxonomy" id="1093897"/>
    <lineage>
        <taxon>Eukaryota</taxon>
        <taxon>Fungi</taxon>
        <taxon>Dikarya</taxon>
        <taxon>Ascomycota</taxon>
        <taxon>Pezizomycotina</taxon>
        <taxon>Sordariomycetes</taxon>
        <taxon>Sordariomycetidae</taxon>
        <taxon>Cephalothecales</taxon>
        <taxon>Cephalothecaceae</taxon>
        <taxon>Phialemonium</taxon>
    </lineage>
</organism>
<dbReference type="Gene3D" id="3.30.160.60">
    <property type="entry name" value="Classic Zinc Finger"/>
    <property type="match status" value="1"/>
</dbReference>
<keyword evidence="1" id="KW-0479">Metal-binding</keyword>
<feature type="domain" description="C2H2-type" evidence="2">
    <location>
        <begin position="119"/>
        <end position="147"/>
    </location>
</feature>
<keyword evidence="1" id="KW-0862">Zinc</keyword>
<sequence length="154" mass="17695">MANYISNRNFGGIFSQVSPDTNHSLQPYPPVLDPNLSTQLATNNTLIQPMDFMFSCNFCAQNFETDDDRRQHERIHLLPVACPLSYCDTRTKEKREMEHHLRSTHPVYAEEKGIPDESCVCPECGQDFTLKKNFDRHFKKQHPKPKAALSPEDG</sequence>
<protein>
    <recommendedName>
        <fullName evidence="2">C2H2-type domain-containing protein</fullName>
    </recommendedName>
</protein>
<name>A0AAJ0BRY3_9PEZI</name>
<comment type="caution">
    <text evidence="3">The sequence shown here is derived from an EMBL/GenBank/DDBJ whole genome shotgun (WGS) entry which is preliminary data.</text>
</comment>
<dbReference type="Pfam" id="PF00096">
    <property type="entry name" value="zf-C2H2"/>
    <property type="match status" value="1"/>
</dbReference>
<dbReference type="GO" id="GO:0008270">
    <property type="term" value="F:zinc ion binding"/>
    <property type="evidence" value="ECO:0007669"/>
    <property type="project" value="UniProtKB-KW"/>
</dbReference>
<dbReference type="EMBL" id="MU839028">
    <property type="protein sequence ID" value="KAK1763374.1"/>
    <property type="molecule type" value="Genomic_DNA"/>
</dbReference>
<gene>
    <name evidence="3" type="ORF">QBC33DRAFT_246797</name>
</gene>